<evidence type="ECO:0000256" key="1">
    <source>
        <dbReference type="ARBA" id="ARBA00004123"/>
    </source>
</evidence>
<dbReference type="PANTHER" id="PTHR10265">
    <property type="entry name" value="CYCLIN-DEPENDENT KINASE INHIBITOR 1"/>
    <property type="match status" value="1"/>
</dbReference>
<organism evidence="8 9">
    <name type="scientific">Scylla paramamosain</name>
    <name type="common">Mud crab</name>
    <dbReference type="NCBI Taxonomy" id="85552"/>
    <lineage>
        <taxon>Eukaryota</taxon>
        <taxon>Metazoa</taxon>
        <taxon>Ecdysozoa</taxon>
        <taxon>Arthropoda</taxon>
        <taxon>Crustacea</taxon>
        <taxon>Multicrustacea</taxon>
        <taxon>Malacostraca</taxon>
        <taxon>Eumalacostraca</taxon>
        <taxon>Eucarida</taxon>
        <taxon>Decapoda</taxon>
        <taxon>Pleocyemata</taxon>
        <taxon>Brachyura</taxon>
        <taxon>Eubrachyura</taxon>
        <taxon>Portunoidea</taxon>
        <taxon>Portunidae</taxon>
        <taxon>Portuninae</taxon>
        <taxon>Scylla</taxon>
    </lineage>
</organism>
<dbReference type="InterPro" id="IPR003175">
    <property type="entry name" value="CDI_dom"/>
</dbReference>
<sequence>MTTRIALPFTLGFKMSGMRRQGPPDPLPQTSQVRKNLFGPIDHEENLKFVQEELSKISQADCKRWNFDFQAEKPKEGRYNWEPVSGKVPQAYEMRAMSCTHPQTLPQPTPAAADLPKQGQQHVPAATALPQPTTTLPQPTTTLPQPTTAVQQPTITLQQPTTTPPQSTTTLAQSTTAPQPTTTLPQPTTARLPALLATETVPDAQPTLTTVATIALRPASTPASTQASTASTTARKRRREDRGGGPIKRQKQTTTITNTATTTTTTSTTTTTTTATTSTADKRPIQSSQQAPISAYMKIRRRGSTLPKTTKEAPPDLLKKSRSSPPSPSPLPVLLTPAPQQSIRPPSQDLTAPPKTPQVNPKYTKTPLNTSNIHQNSFKHPNYTSEHI</sequence>
<dbReference type="GO" id="GO:0005634">
    <property type="term" value="C:nucleus"/>
    <property type="evidence" value="ECO:0007669"/>
    <property type="project" value="UniProtKB-SubCell"/>
</dbReference>
<name>A0AAW0SXP3_SCYPA</name>
<dbReference type="Gene3D" id="4.10.365.10">
    <property type="entry name" value="p27"/>
    <property type="match status" value="1"/>
</dbReference>
<dbReference type="GO" id="GO:0004861">
    <property type="term" value="F:cyclin-dependent protein serine/threonine kinase inhibitor activity"/>
    <property type="evidence" value="ECO:0007669"/>
    <property type="project" value="InterPro"/>
</dbReference>
<evidence type="ECO:0000313" key="8">
    <source>
        <dbReference type="EMBL" id="KAK8379749.1"/>
    </source>
</evidence>
<feature type="compositionally biased region" description="Low complexity" evidence="6">
    <location>
        <begin position="103"/>
        <end position="116"/>
    </location>
</feature>
<dbReference type="PANTHER" id="PTHR10265:SF45">
    <property type="entry name" value="DACAPO"/>
    <property type="match status" value="1"/>
</dbReference>
<proteinExistence type="inferred from homology"/>
<accession>A0AAW0SXP3</accession>
<keyword evidence="5" id="KW-0131">Cell cycle</keyword>
<evidence type="ECO:0000256" key="2">
    <source>
        <dbReference type="ARBA" id="ARBA00006726"/>
    </source>
</evidence>
<dbReference type="Pfam" id="PF02234">
    <property type="entry name" value="CDI"/>
    <property type="match status" value="1"/>
</dbReference>
<evidence type="ECO:0000313" key="9">
    <source>
        <dbReference type="Proteomes" id="UP001487740"/>
    </source>
</evidence>
<feature type="compositionally biased region" description="Basic and acidic residues" evidence="6">
    <location>
        <begin position="309"/>
        <end position="319"/>
    </location>
</feature>
<dbReference type="AlphaFoldDB" id="A0AAW0SXP3"/>
<evidence type="ECO:0000256" key="6">
    <source>
        <dbReference type="SAM" id="MobiDB-lite"/>
    </source>
</evidence>
<feature type="compositionally biased region" description="Low complexity" evidence="6">
    <location>
        <begin position="253"/>
        <end position="279"/>
    </location>
</feature>
<keyword evidence="3" id="KW-0649">Protein kinase inhibitor</keyword>
<evidence type="ECO:0000256" key="4">
    <source>
        <dbReference type="ARBA" id="ARBA00023242"/>
    </source>
</evidence>
<evidence type="ECO:0000256" key="5">
    <source>
        <dbReference type="ARBA" id="ARBA00023306"/>
    </source>
</evidence>
<dbReference type="Proteomes" id="UP001487740">
    <property type="component" value="Unassembled WGS sequence"/>
</dbReference>
<dbReference type="InterPro" id="IPR044898">
    <property type="entry name" value="CDI_dom_sf"/>
</dbReference>
<evidence type="ECO:0000256" key="3">
    <source>
        <dbReference type="ARBA" id="ARBA00023013"/>
    </source>
</evidence>
<feature type="domain" description="Cyclin-dependent kinase inhibitor" evidence="7">
    <location>
        <begin position="36"/>
        <end position="84"/>
    </location>
</feature>
<comment type="caution">
    <text evidence="8">The sequence shown here is derived from an EMBL/GenBank/DDBJ whole genome shotgun (WGS) entry which is preliminary data.</text>
</comment>
<dbReference type="EMBL" id="JARAKH010000043">
    <property type="protein sequence ID" value="KAK8379749.1"/>
    <property type="molecule type" value="Genomic_DNA"/>
</dbReference>
<feature type="compositionally biased region" description="Polar residues" evidence="6">
    <location>
        <begin position="340"/>
        <end position="350"/>
    </location>
</feature>
<comment type="subcellular location">
    <subcellularLocation>
        <location evidence="1">Nucleus</location>
    </subcellularLocation>
</comment>
<reference evidence="8 9" key="1">
    <citation type="submission" date="2023-03" db="EMBL/GenBank/DDBJ databases">
        <title>High-quality genome of Scylla paramamosain provides insights in environmental adaptation.</title>
        <authorList>
            <person name="Zhang L."/>
        </authorList>
    </citation>
    <scope>NUCLEOTIDE SEQUENCE [LARGE SCALE GENOMIC DNA]</scope>
    <source>
        <strain evidence="8">LZ_2023a</strain>
        <tissue evidence="8">Muscle</tissue>
    </source>
</reference>
<evidence type="ECO:0000259" key="7">
    <source>
        <dbReference type="Pfam" id="PF02234"/>
    </source>
</evidence>
<dbReference type="GO" id="GO:0051726">
    <property type="term" value="P:regulation of cell cycle"/>
    <property type="evidence" value="ECO:0007669"/>
    <property type="project" value="InterPro"/>
</dbReference>
<feature type="compositionally biased region" description="Polar residues" evidence="6">
    <location>
        <begin position="357"/>
        <end position="388"/>
    </location>
</feature>
<feature type="compositionally biased region" description="Low complexity" evidence="6">
    <location>
        <begin position="217"/>
        <end position="233"/>
    </location>
</feature>
<feature type="region of interest" description="Disordered" evidence="6">
    <location>
        <begin position="216"/>
        <end position="388"/>
    </location>
</feature>
<keyword evidence="4" id="KW-0539">Nucleus</keyword>
<feature type="compositionally biased region" description="Low complexity" evidence="6">
    <location>
        <begin position="123"/>
        <end position="187"/>
    </location>
</feature>
<comment type="similarity">
    <text evidence="2">Belongs to the CDI family.</text>
</comment>
<feature type="region of interest" description="Disordered" evidence="6">
    <location>
        <begin position="103"/>
        <end position="187"/>
    </location>
</feature>
<protein>
    <recommendedName>
        <fullName evidence="7">Cyclin-dependent kinase inhibitor domain-containing protein</fullName>
    </recommendedName>
</protein>
<gene>
    <name evidence="8" type="ORF">O3P69_019629</name>
</gene>
<keyword evidence="9" id="KW-1185">Reference proteome</keyword>